<name>A0AAW3I7A4_9BURK</name>
<dbReference type="EMBL" id="LGVG01000005">
    <property type="protein sequence ID" value="KNE28745.1"/>
    <property type="molecule type" value="Genomic_DNA"/>
</dbReference>
<protein>
    <submittedName>
        <fullName evidence="1">Uncharacterized protein</fullName>
    </submittedName>
</protein>
<reference evidence="1 2" key="1">
    <citation type="submission" date="2015-07" db="EMBL/GenBank/DDBJ databases">
        <title>Draft genome of Achromobacter spanius.</title>
        <authorList>
            <person name="Wang X."/>
        </authorList>
    </citation>
    <scope>NUCLEOTIDE SEQUENCE [LARGE SCALE GENOMIC DNA]</scope>
    <source>
        <strain evidence="1 2">CGMCC9173</strain>
    </source>
</reference>
<accession>A0AAW3I7A4</accession>
<comment type="caution">
    <text evidence="1">The sequence shown here is derived from an EMBL/GenBank/DDBJ whole genome shotgun (WGS) entry which is preliminary data.</text>
</comment>
<gene>
    <name evidence="1" type="ORF">AFM18_05985</name>
</gene>
<dbReference type="AlphaFoldDB" id="A0AAW3I7A4"/>
<sequence length="66" mass="7595">MRQHIQGPSRKARRESPPIIIAHPRSSARRMGAARAVARKYRNAYRAEPIKQRWIFCQSSHNATAV</sequence>
<evidence type="ECO:0000313" key="1">
    <source>
        <dbReference type="EMBL" id="KNE28745.1"/>
    </source>
</evidence>
<organism evidence="1 2">
    <name type="scientific">Achromobacter spanius</name>
    <dbReference type="NCBI Taxonomy" id="217203"/>
    <lineage>
        <taxon>Bacteria</taxon>
        <taxon>Pseudomonadati</taxon>
        <taxon>Pseudomonadota</taxon>
        <taxon>Betaproteobacteria</taxon>
        <taxon>Burkholderiales</taxon>
        <taxon>Alcaligenaceae</taxon>
        <taxon>Achromobacter</taxon>
    </lineage>
</organism>
<proteinExistence type="predicted"/>
<dbReference type="Proteomes" id="UP000037511">
    <property type="component" value="Unassembled WGS sequence"/>
</dbReference>
<evidence type="ECO:0000313" key="2">
    <source>
        <dbReference type="Proteomes" id="UP000037511"/>
    </source>
</evidence>